<proteinExistence type="predicted"/>
<comment type="caution">
    <text evidence="1">The sequence shown here is derived from an EMBL/GenBank/DDBJ whole genome shotgun (WGS) entry which is preliminary data.</text>
</comment>
<reference evidence="1 2" key="1">
    <citation type="submission" date="2018-08" db="EMBL/GenBank/DDBJ databases">
        <title>Genomic investigation of the strawberry pathogen Phytophthora fragariae indicates pathogenicity is determined by transcriptional variation in three key races.</title>
        <authorList>
            <person name="Adams T.M."/>
            <person name="Armitage A.D."/>
            <person name="Sobczyk M.K."/>
            <person name="Bates H.J."/>
            <person name="Dunwell J.M."/>
            <person name="Nellist C.F."/>
            <person name="Harrison R.J."/>
        </authorList>
    </citation>
    <scope>NUCLEOTIDE SEQUENCE [LARGE SCALE GENOMIC DNA]</scope>
    <source>
        <strain evidence="1 2">NOV-5</strain>
    </source>
</reference>
<gene>
    <name evidence="1" type="ORF">PF006_g13901</name>
</gene>
<evidence type="ECO:0000313" key="1">
    <source>
        <dbReference type="EMBL" id="KAE9138722.1"/>
    </source>
</evidence>
<organism evidence="1 2">
    <name type="scientific">Phytophthora fragariae</name>
    <dbReference type="NCBI Taxonomy" id="53985"/>
    <lineage>
        <taxon>Eukaryota</taxon>
        <taxon>Sar</taxon>
        <taxon>Stramenopiles</taxon>
        <taxon>Oomycota</taxon>
        <taxon>Peronosporomycetes</taxon>
        <taxon>Peronosporales</taxon>
        <taxon>Peronosporaceae</taxon>
        <taxon>Phytophthora</taxon>
    </lineage>
</organism>
<name>A0A6A3TKV2_9STRA</name>
<sequence>MAPTKGVQDTVEGILGGFPTALKLAGADTAARRGVAD</sequence>
<dbReference type="AlphaFoldDB" id="A0A6A3TKV2"/>
<dbReference type="EMBL" id="QXGA01000846">
    <property type="protein sequence ID" value="KAE9138722.1"/>
    <property type="molecule type" value="Genomic_DNA"/>
</dbReference>
<dbReference type="Proteomes" id="UP000440732">
    <property type="component" value="Unassembled WGS sequence"/>
</dbReference>
<protein>
    <submittedName>
        <fullName evidence="1">Uncharacterized protein</fullName>
    </submittedName>
</protein>
<evidence type="ECO:0000313" key="2">
    <source>
        <dbReference type="Proteomes" id="UP000440732"/>
    </source>
</evidence>
<accession>A0A6A3TKV2</accession>